<gene>
    <name evidence="1" type="ORF">FNW21_11655</name>
</gene>
<dbReference type="AlphaFoldDB" id="A0A553DYL9"/>
<sequence length="201" mass="22826">MKAIVAKALFDSHTYPEYRKLIADLLTENKTTGNDQSAELTHYSSLNNTRMNRLDKTISLLETVSLALKKIKKEYIWLVLSEGWCGDAAQILPVLNKMALETNAIDFRIVLRDENESLMNGFLTNGAKAIPKLVLIDKATGSVIGDWGPRPKAAIQLMLDYTLRNGVIDQKIKEELQMWYFHDKGIAIQNEILELMMNVER</sequence>
<accession>A0A553DYL9</accession>
<dbReference type="Proteomes" id="UP000316371">
    <property type="component" value="Unassembled WGS sequence"/>
</dbReference>
<comment type="caution">
    <text evidence="1">The sequence shown here is derived from an EMBL/GenBank/DDBJ whole genome shotgun (WGS) entry which is preliminary data.</text>
</comment>
<dbReference type="Gene3D" id="3.40.30.10">
    <property type="entry name" value="Glutaredoxin"/>
    <property type="match status" value="1"/>
</dbReference>
<dbReference type="SUPFAM" id="SSF52833">
    <property type="entry name" value="Thioredoxin-like"/>
    <property type="match status" value="1"/>
</dbReference>
<dbReference type="OrthoDB" id="6120799at2"/>
<keyword evidence="2" id="KW-1185">Reference proteome</keyword>
<evidence type="ECO:0000313" key="1">
    <source>
        <dbReference type="EMBL" id="TRX37743.1"/>
    </source>
</evidence>
<dbReference type="EMBL" id="VJZT01000012">
    <property type="protein sequence ID" value="TRX37743.1"/>
    <property type="molecule type" value="Genomic_DNA"/>
</dbReference>
<reference evidence="1 2" key="1">
    <citation type="submission" date="2019-07" db="EMBL/GenBank/DDBJ databases">
        <title>Novel species of Flavobacterium.</title>
        <authorList>
            <person name="Liu Q."/>
            <person name="Xin Y.-H."/>
        </authorList>
    </citation>
    <scope>NUCLEOTIDE SEQUENCE [LARGE SCALE GENOMIC DNA]</scope>
    <source>
        <strain evidence="1 2">LB1R34</strain>
    </source>
</reference>
<proteinExistence type="predicted"/>
<name>A0A553DYL9_9FLAO</name>
<dbReference type="InterPro" id="IPR036249">
    <property type="entry name" value="Thioredoxin-like_sf"/>
</dbReference>
<protein>
    <submittedName>
        <fullName evidence="1">Thioredoxin family protein</fullName>
    </submittedName>
</protein>
<dbReference type="RefSeq" id="WP_144256927.1">
    <property type="nucleotide sequence ID" value="NZ_VJZT01000012.1"/>
</dbReference>
<dbReference type="Pfam" id="PF14595">
    <property type="entry name" value="Thioredoxin_9"/>
    <property type="match status" value="1"/>
</dbReference>
<evidence type="ECO:0000313" key="2">
    <source>
        <dbReference type="Proteomes" id="UP000316371"/>
    </source>
</evidence>
<organism evidence="1 2">
    <name type="scientific">Flavobacterium restrictum</name>
    <dbReference type="NCBI Taxonomy" id="2594428"/>
    <lineage>
        <taxon>Bacteria</taxon>
        <taxon>Pseudomonadati</taxon>
        <taxon>Bacteroidota</taxon>
        <taxon>Flavobacteriia</taxon>
        <taxon>Flavobacteriales</taxon>
        <taxon>Flavobacteriaceae</taxon>
        <taxon>Flavobacterium</taxon>
    </lineage>
</organism>